<dbReference type="Pfam" id="PF13976">
    <property type="entry name" value="gag_pre-integrs"/>
    <property type="match status" value="1"/>
</dbReference>
<evidence type="ECO:0000256" key="1">
    <source>
        <dbReference type="ARBA" id="ARBA00022670"/>
    </source>
</evidence>
<dbReference type="PANTHER" id="PTHR42648:SF18">
    <property type="entry name" value="RETROTRANSPOSON, UNCLASSIFIED-LIKE PROTEIN"/>
    <property type="match status" value="1"/>
</dbReference>
<dbReference type="InterPro" id="IPR036397">
    <property type="entry name" value="RNaseH_sf"/>
</dbReference>
<evidence type="ECO:0000259" key="2">
    <source>
        <dbReference type="Pfam" id="PF13976"/>
    </source>
</evidence>
<dbReference type="InterPro" id="IPR039537">
    <property type="entry name" value="Retrotran_Ty1/copia-like"/>
</dbReference>
<dbReference type="EMBL" id="JBJUIK010000002">
    <property type="protein sequence ID" value="KAL3534238.1"/>
    <property type="molecule type" value="Genomic_DNA"/>
</dbReference>
<reference evidence="4 5" key="1">
    <citation type="submission" date="2024-11" db="EMBL/GenBank/DDBJ databases">
        <title>A near-complete genome assembly of Cinchona calisaya.</title>
        <authorList>
            <person name="Lian D.C."/>
            <person name="Zhao X.W."/>
            <person name="Wei L."/>
        </authorList>
    </citation>
    <scope>NUCLEOTIDE SEQUENCE [LARGE SCALE GENOMIC DNA]</scope>
    <source>
        <tissue evidence="4">Nenye</tissue>
    </source>
</reference>
<evidence type="ECO:0008006" key="6">
    <source>
        <dbReference type="Google" id="ProtNLM"/>
    </source>
</evidence>
<evidence type="ECO:0000259" key="3">
    <source>
        <dbReference type="Pfam" id="PF22936"/>
    </source>
</evidence>
<keyword evidence="5" id="KW-1185">Reference proteome</keyword>
<dbReference type="GO" id="GO:0006508">
    <property type="term" value="P:proteolysis"/>
    <property type="evidence" value="ECO:0007669"/>
    <property type="project" value="UniProtKB-KW"/>
</dbReference>
<gene>
    <name evidence="4" type="ORF">ACH5RR_002699</name>
</gene>
<dbReference type="PANTHER" id="PTHR42648">
    <property type="entry name" value="TRANSPOSASE, PUTATIVE-RELATED"/>
    <property type="match status" value="1"/>
</dbReference>
<keyword evidence="1" id="KW-0378">Hydrolase</keyword>
<keyword evidence="1" id="KW-0645">Protease</keyword>
<dbReference type="InterPro" id="IPR025724">
    <property type="entry name" value="GAG-pre-integrase_dom"/>
</dbReference>
<dbReference type="InterPro" id="IPR012337">
    <property type="entry name" value="RNaseH-like_sf"/>
</dbReference>
<dbReference type="InterPro" id="IPR054722">
    <property type="entry name" value="PolX-like_BBD"/>
</dbReference>
<feature type="domain" description="GAG-pre-integrase" evidence="2">
    <location>
        <begin position="85"/>
        <end position="141"/>
    </location>
</feature>
<dbReference type="Gene3D" id="3.30.420.10">
    <property type="entry name" value="Ribonuclease H-like superfamily/Ribonuclease H"/>
    <property type="match status" value="1"/>
</dbReference>
<dbReference type="Pfam" id="PF22936">
    <property type="entry name" value="Pol_BBD"/>
    <property type="match status" value="1"/>
</dbReference>
<evidence type="ECO:0000313" key="4">
    <source>
        <dbReference type="EMBL" id="KAL3534238.1"/>
    </source>
</evidence>
<organism evidence="4 5">
    <name type="scientific">Cinchona calisaya</name>
    <dbReference type="NCBI Taxonomy" id="153742"/>
    <lineage>
        <taxon>Eukaryota</taxon>
        <taxon>Viridiplantae</taxon>
        <taxon>Streptophyta</taxon>
        <taxon>Embryophyta</taxon>
        <taxon>Tracheophyta</taxon>
        <taxon>Spermatophyta</taxon>
        <taxon>Magnoliopsida</taxon>
        <taxon>eudicotyledons</taxon>
        <taxon>Gunneridae</taxon>
        <taxon>Pentapetalae</taxon>
        <taxon>asterids</taxon>
        <taxon>lamiids</taxon>
        <taxon>Gentianales</taxon>
        <taxon>Rubiaceae</taxon>
        <taxon>Cinchonoideae</taxon>
        <taxon>Cinchoneae</taxon>
        <taxon>Cinchona</taxon>
    </lineage>
</organism>
<feature type="domain" description="Retrovirus-related Pol polyprotein from transposon TNT 1-94-like beta-barrel" evidence="3">
    <location>
        <begin position="10"/>
        <end position="64"/>
    </location>
</feature>
<protein>
    <recommendedName>
        <fullName evidence="6">GAG-pre-integrase domain-containing protein</fullName>
    </recommendedName>
</protein>
<name>A0ABD3ASU5_9GENT</name>
<dbReference type="SUPFAM" id="SSF53098">
    <property type="entry name" value="Ribonuclease H-like"/>
    <property type="match status" value="1"/>
</dbReference>
<comment type="caution">
    <text evidence="4">The sequence shown here is derived from an EMBL/GenBank/DDBJ whole genome shotgun (WGS) entry which is preliminary data.</text>
</comment>
<sequence>MATECKENVWFLDSGCSNHMIKDKSRFVELDEFIKTQVKMGNGVVVQAQGLGTIGVQNKRDGRQLVKIHMEKNRSFPINFSYGGNQALKAQVIDSSWLWHKRLGHLNFRSLKVLQQKGMAYGLPKIEEKDGVCQDCALGKQHRQPFPKGVAWRVKEILELVHTDVCGQMRTSHGGNKYFILFIDDFSRMTWVYFLKEKS</sequence>
<accession>A0ABD3ASU5</accession>
<dbReference type="AlphaFoldDB" id="A0ABD3ASU5"/>
<dbReference type="Proteomes" id="UP001630127">
    <property type="component" value="Unassembled WGS sequence"/>
</dbReference>
<dbReference type="GO" id="GO:0008233">
    <property type="term" value="F:peptidase activity"/>
    <property type="evidence" value="ECO:0007669"/>
    <property type="project" value="UniProtKB-KW"/>
</dbReference>
<proteinExistence type="predicted"/>
<evidence type="ECO:0000313" key="5">
    <source>
        <dbReference type="Proteomes" id="UP001630127"/>
    </source>
</evidence>